<dbReference type="EMBL" id="CCBP010000119">
    <property type="protein sequence ID" value="CDO73138.1"/>
    <property type="molecule type" value="Genomic_DNA"/>
</dbReference>
<dbReference type="AlphaFoldDB" id="A0A060SL20"/>
<sequence length="132" mass="14202">MLAAPELHTVALFTPEGDLVCYASDPSKTKDHVRVLVGLSTETWQETRESKIGMVECELGNVLVLPIGSPKQAEGGEPPMLLALNADSTIPFNVLEAKGRKLVELLEKPIAQLNHKLAVPSPPASPRGSRSR</sequence>
<dbReference type="Gene3D" id="3.30.450.30">
    <property type="entry name" value="Dynein light chain 2a, cytoplasmic"/>
    <property type="match status" value="1"/>
</dbReference>
<accession>A0A060SL20</accession>
<comment type="caution">
    <text evidence="1">The sequence shown here is derived from an EMBL/GenBank/DDBJ whole genome shotgun (WGS) entry which is preliminary data.</text>
</comment>
<name>A0A060SL20_PYCCI</name>
<dbReference type="Proteomes" id="UP000029665">
    <property type="component" value="Unassembled WGS sequence"/>
</dbReference>
<dbReference type="HOGENOM" id="CLU_142954_0_0_1"/>
<dbReference type="OrthoDB" id="3201641at2759"/>
<gene>
    <name evidence="1" type="ORF">BN946_scf185007.g193</name>
</gene>
<protein>
    <submittedName>
        <fullName evidence="1">Uncharacterized protein</fullName>
    </submittedName>
</protein>
<dbReference type="OMA" id="DESMEWT"/>
<evidence type="ECO:0000313" key="1">
    <source>
        <dbReference type="EMBL" id="CDO73138.1"/>
    </source>
</evidence>
<reference evidence="1" key="1">
    <citation type="submission" date="2014-01" db="EMBL/GenBank/DDBJ databases">
        <title>The genome of the white-rot fungus Pycnoporus cinnabarinus: a basidiomycete model with a versatile arsenal for lignocellulosic biomass breakdown.</title>
        <authorList>
            <person name="Levasseur A."/>
            <person name="Lomascolo A."/>
            <person name="Ruiz-Duenas F.J."/>
            <person name="Uzan E."/>
            <person name="Piumi F."/>
            <person name="Kues U."/>
            <person name="Ram A.F.J."/>
            <person name="Murat C."/>
            <person name="Haon M."/>
            <person name="Benoit I."/>
            <person name="Arfi Y."/>
            <person name="Chevret D."/>
            <person name="Drula E."/>
            <person name="Kwon M.J."/>
            <person name="Gouret P."/>
            <person name="Lesage-Meessen L."/>
            <person name="Lombard V."/>
            <person name="Mariette J."/>
            <person name="Noirot C."/>
            <person name="Park J."/>
            <person name="Patyshakuliyeva A."/>
            <person name="Wieneger R.A.B."/>
            <person name="Wosten H.A.B."/>
            <person name="Martin F."/>
            <person name="Coutinho P.M."/>
            <person name="de Vries R."/>
            <person name="Martinez A.T."/>
            <person name="Klopp C."/>
            <person name="Pontarotti P."/>
            <person name="Henrissat B."/>
            <person name="Record E."/>
        </authorList>
    </citation>
    <scope>NUCLEOTIDE SEQUENCE [LARGE SCALE GENOMIC DNA]</scope>
    <source>
        <strain evidence="1">BRFM137</strain>
    </source>
</reference>
<keyword evidence="2" id="KW-1185">Reference proteome</keyword>
<proteinExistence type="predicted"/>
<organism evidence="1 2">
    <name type="scientific">Pycnoporus cinnabarinus</name>
    <name type="common">Cinnabar-red polypore</name>
    <name type="synonym">Trametes cinnabarina</name>
    <dbReference type="NCBI Taxonomy" id="5643"/>
    <lineage>
        <taxon>Eukaryota</taxon>
        <taxon>Fungi</taxon>
        <taxon>Dikarya</taxon>
        <taxon>Basidiomycota</taxon>
        <taxon>Agaricomycotina</taxon>
        <taxon>Agaricomycetes</taxon>
        <taxon>Polyporales</taxon>
        <taxon>Polyporaceae</taxon>
        <taxon>Trametes</taxon>
    </lineage>
</organism>
<evidence type="ECO:0000313" key="2">
    <source>
        <dbReference type="Proteomes" id="UP000029665"/>
    </source>
</evidence>